<gene>
    <name evidence="1" type="ORF">AR438_11015</name>
</gene>
<protein>
    <recommendedName>
        <fullName evidence="3">N-acetyltransferase domain-containing protein</fullName>
    </recommendedName>
</protein>
<dbReference type="Proteomes" id="UP000051682">
    <property type="component" value="Unassembled WGS sequence"/>
</dbReference>
<dbReference type="EMBL" id="LLYZ01000005">
    <property type="protein sequence ID" value="KQK26273.1"/>
    <property type="molecule type" value="Genomic_DNA"/>
</dbReference>
<evidence type="ECO:0008006" key="3">
    <source>
        <dbReference type="Google" id="ProtNLM"/>
    </source>
</evidence>
<dbReference type="OrthoDB" id="956078at2"/>
<dbReference type="AlphaFoldDB" id="A0A0Q3LSQ5"/>
<evidence type="ECO:0000313" key="2">
    <source>
        <dbReference type="Proteomes" id="UP000051682"/>
    </source>
</evidence>
<dbReference type="STRING" id="452084.AR438_11015"/>
<organism evidence="1 2">
    <name type="scientific">Chryseobacterium aquaticum</name>
    <dbReference type="NCBI Taxonomy" id="452084"/>
    <lineage>
        <taxon>Bacteria</taxon>
        <taxon>Pseudomonadati</taxon>
        <taxon>Bacteroidota</taxon>
        <taxon>Flavobacteriia</taxon>
        <taxon>Flavobacteriales</taxon>
        <taxon>Weeksellaceae</taxon>
        <taxon>Chryseobacterium group</taxon>
        <taxon>Chryseobacterium</taxon>
    </lineage>
</organism>
<evidence type="ECO:0000313" key="1">
    <source>
        <dbReference type="EMBL" id="KQK26273.1"/>
    </source>
</evidence>
<sequence>MRIDDLLNKNSVEAKIVESVNYKGSLPSLTDNWRFNFKKHSKAKNVRTFVLVCEHSEDIIEGCLIFEMRDKTEPYMAYLEIAPHNKGEDKRYDKVAGCLIAFASRLSFIHGEDFNKGWLAFDVQEETKEDEEKLMALYSKKYKAMRLEGTTLMIISPENGEKLIEFYLNS</sequence>
<keyword evidence="2" id="KW-1185">Reference proteome</keyword>
<reference evidence="1 2" key="1">
    <citation type="submission" date="2015-10" db="EMBL/GenBank/DDBJ databases">
        <title>Chryseobacterium aquaticum genome.</title>
        <authorList>
            <person name="Newman J.D."/>
            <person name="Ferguson M.B."/>
            <person name="Miller J.R."/>
        </authorList>
    </citation>
    <scope>NUCLEOTIDE SEQUENCE [LARGE SCALE GENOMIC DNA]</scope>
    <source>
        <strain evidence="1 2">KCTC 12483</strain>
    </source>
</reference>
<name>A0A0Q3LSQ5_9FLAO</name>
<accession>A0A0Q3LSQ5</accession>
<comment type="caution">
    <text evidence="1">The sequence shown here is derived from an EMBL/GenBank/DDBJ whole genome shotgun (WGS) entry which is preliminary data.</text>
</comment>
<proteinExistence type="predicted"/>